<protein>
    <recommendedName>
        <fullName evidence="3">Leucine-rich repeat containing protein</fullName>
    </recommendedName>
</protein>
<dbReference type="AlphaFoldDB" id="A0A5K1V2J5"/>
<dbReference type="VEuPathDB" id="AmoebaDB:EHI_146210"/>
<name>A0A5K1V2J5_ENTHI</name>
<evidence type="ECO:0000313" key="2">
    <source>
        <dbReference type="Proteomes" id="UP000078387"/>
    </source>
</evidence>
<reference evidence="1 2" key="1">
    <citation type="submission" date="2016-05" db="EMBL/GenBank/DDBJ databases">
        <title>First whole genome sequencing of Entamoeba histolytica HM1:IMSS-clone-6.</title>
        <authorList>
            <person name="Mukherjee Avik.K."/>
            <person name="Izumyama S."/>
            <person name="Nakada-Tsukui K."/>
            <person name="Nozaki T."/>
        </authorList>
    </citation>
    <scope>NUCLEOTIDE SEQUENCE [LARGE SCALE GENOMIC DNA]</scope>
    <source>
        <strain evidence="1 2">HM1:IMSS clone 6</strain>
    </source>
</reference>
<dbReference type="OMA" id="IINHRCT"/>
<evidence type="ECO:0000313" key="1">
    <source>
        <dbReference type="EMBL" id="GAT95970.1"/>
    </source>
</evidence>
<dbReference type="Proteomes" id="UP000078387">
    <property type="component" value="Unassembled WGS sequence"/>
</dbReference>
<dbReference type="EMBL" id="BDEQ01000001">
    <property type="protein sequence ID" value="GAT95970.1"/>
    <property type="molecule type" value="Genomic_DNA"/>
</dbReference>
<evidence type="ECO:0008006" key="3">
    <source>
        <dbReference type="Google" id="ProtNLM"/>
    </source>
</evidence>
<gene>
    <name evidence="1" type="ORF">CL6EHI_146210</name>
</gene>
<accession>A0A5K1V2J5</accession>
<dbReference type="VEuPathDB" id="AmoebaDB:KM1_179230"/>
<sequence>MQLEQLFLKIVFKYLPIKEIKCVVIINHKCTQIIEQTLELYNVSDFKFVANHFTQIKMLYIPFHQIFNFPYDLFNEKLVISFTYPRSSGFHYKQPKTKGKKLITNHSSQVVQLIITNHQLVLSLTQFTNLKKLIVFSQQIQIKDFSLISSSIQTIPSIELVVIKNSEYIDVMKFHNFVNTIHYEPTNNVKYLNELVSSLKEMCKKCRVVMEIDSINNIKEFCNKYQLLFNEKNFVCFVHKYIELTQDPIPSNILIDFNPFKVYVDKLSNTNLSALKNFIKNRLLTSLTLKTLSQTSDPINKFYTFDPFYYQPNVGKMYDFPFLNLIPTVNTPQLHTKIPHIIDLSDCDSLSSISIEFTFQKLTKINVPSSLTHISISSLDYVVSNIFEQPLIYLSILHSLFYSTLKLPLTLERIELTNCKSLEQLDLSQHNNLKFLSLHNIPLLNKILIPQQLHSFVLSNVSSQLKSKFEIDGLKESQIKKCKLERMSNLFNIEMPESLFELSIISCINLNITNLFDLSLPRKTMLLLKEYSN</sequence>
<comment type="caution">
    <text evidence="1">The sequence shown here is derived from an EMBL/GenBank/DDBJ whole genome shotgun (WGS) entry which is preliminary data.</text>
</comment>
<dbReference type="VEuPathDB" id="AmoebaDB:EHI5A_149730"/>
<organism evidence="1 2">
    <name type="scientific">Entamoeba histolytica</name>
    <dbReference type="NCBI Taxonomy" id="5759"/>
    <lineage>
        <taxon>Eukaryota</taxon>
        <taxon>Amoebozoa</taxon>
        <taxon>Evosea</taxon>
        <taxon>Archamoebae</taxon>
        <taxon>Mastigamoebida</taxon>
        <taxon>Entamoebidae</taxon>
        <taxon>Entamoeba</taxon>
    </lineage>
</organism>
<dbReference type="VEuPathDB" id="AmoebaDB:EHI8A_114830"/>
<dbReference type="VEuPathDB" id="AmoebaDB:EHI7A_108010"/>
<proteinExistence type="predicted"/>